<evidence type="ECO:0000256" key="1">
    <source>
        <dbReference type="SAM" id="MobiDB-lite"/>
    </source>
</evidence>
<feature type="region of interest" description="Disordered" evidence="1">
    <location>
        <begin position="1"/>
        <end position="32"/>
    </location>
</feature>
<protein>
    <submittedName>
        <fullName evidence="3">EFC14-like protein</fullName>
    </submittedName>
</protein>
<dbReference type="SUPFAM" id="SSF47473">
    <property type="entry name" value="EF-hand"/>
    <property type="match status" value="1"/>
</dbReference>
<dbReference type="InterPro" id="IPR011992">
    <property type="entry name" value="EF-hand-dom_pair"/>
</dbReference>
<keyword evidence="4" id="KW-1185">Reference proteome</keyword>
<name>A0ABY7FNG2_MYAAR</name>
<keyword evidence="2" id="KW-0812">Transmembrane</keyword>
<feature type="region of interest" description="Disordered" evidence="1">
    <location>
        <begin position="442"/>
        <end position="494"/>
    </location>
</feature>
<reference evidence="3" key="1">
    <citation type="submission" date="2022-11" db="EMBL/GenBank/DDBJ databases">
        <title>Centuries of genome instability and evolution in soft-shell clam transmissible cancer (bioRxiv).</title>
        <authorList>
            <person name="Hart S.F.M."/>
            <person name="Yonemitsu M.A."/>
            <person name="Giersch R.M."/>
            <person name="Beal B.F."/>
            <person name="Arriagada G."/>
            <person name="Davis B.W."/>
            <person name="Ostrander E.A."/>
            <person name="Goff S.P."/>
            <person name="Metzger M.J."/>
        </authorList>
    </citation>
    <scope>NUCLEOTIDE SEQUENCE</scope>
    <source>
        <strain evidence="3">MELC-2E11</strain>
        <tissue evidence="3">Siphon/mantle</tissue>
    </source>
</reference>
<feature type="compositionally biased region" description="Polar residues" evidence="1">
    <location>
        <begin position="442"/>
        <end position="451"/>
    </location>
</feature>
<evidence type="ECO:0000256" key="2">
    <source>
        <dbReference type="SAM" id="Phobius"/>
    </source>
</evidence>
<proteinExistence type="predicted"/>
<sequence>MKKRRDLNALVSGGKVKRKHSSSSHELLRYNGSESSDEDCKVLSRKIEGPGLCSTCTSVLAFLLLMACLLITAGLAWMHVEMRKDLEALRITLQAVESRSASNGDNTQKLLLQVSSMNKTIQEQTKMLQTLTLNISNINNTVQAVSGEVSLVTEGLKLAPELKLLPDKLVTLSSTVAKMGSDVEGMKDKVDASDLFMKTTNTRLGDIDTEIHNLNQSQAKPSDQPDNSVSPEVAKMIQDLTKEMTKMNSSLSTQVSLLMSTSTKYQEQLLQFENTTKQLAKNLTSVQPGVGQGHSDVSGNFDSVEFREAVTDIVNDLLTDKGLVGSEEVHSLVKNITNILANLQKGTAIPLGQTIEPEETEGDNDVSPADHVTMAMFNTLGDGFKDKIDILNDSLVSLRSDVKKMSQTLFKHDSTMFNLSHQVQALQKYITILQHDMESTGALTTSVPTTKSPEDMEQESDGGEQLPGENMDTGAPENPNSETEHVTENKEVSQPTVVPVPKLTVPFIQSPEEFELNFSRWDRSGSGQIRFGDLEGFVGTSNLPLEADMKRLYDLDNNGLYSKAELARAFGITLTTTTSPASAAKMTEPPR</sequence>
<keyword evidence="2" id="KW-1133">Transmembrane helix</keyword>
<gene>
    <name evidence="3" type="ORF">MAR_037427</name>
</gene>
<evidence type="ECO:0000313" key="4">
    <source>
        <dbReference type="Proteomes" id="UP001164746"/>
    </source>
</evidence>
<feature type="compositionally biased region" description="Basic and acidic residues" evidence="1">
    <location>
        <begin position="482"/>
        <end position="491"/>
    </location>
</feature>
<dbReference type="PANTHER" id="PTHR15717:SF2">
    <property type="entry name" value="EF-HAND CALCIUM-BINDING DOMAIN-CONTAINING PROTEIN 14"/>
    <property type="match status" value="1"/>
</dbReference>
<dbReference type="PANTHER" id="PTHR15717">
    <property type="entry name" value="PROTEIN KIAA0494"/>
    <property type="match status" value="1"/>
</dbReference>
<dbReference type="Proteomes" id="UP001164746">
    <property type="component" value="Chromosome 13"/>
</dbReference>
<feature type="transmembrane region" description="Helical" evidence="2">
    <location>
        <begin position="51"/>
        <end position="78"/>
    </location>
</feature>
<dbReference type="EMBL" id="CP111024">
    <property type="protein sequence ID" value="WAR23758.1"/>
    <property type="molecule type" value="Genomic_DNA"/>
</dbReference>
<keyword evidence="2" id="KW-0472">Membrane</keyword>
<accession>A0ABY7FNG2</accession>
<organism evidence="3 4">
    <name type="scientific">Mya arenaria</name>
    <name type="common">Soft-shell clam</name>
    <dbReference type="NCBI Taxonomy" id="6604"/>
    <lineage>
        <taxon>Eukaryota</taxon>
        <taxon>Metazoa</taxon>
        <taxon>Spiralia</taxon>
        <taxon>Lophotrochozoa</taxon>
        <taxon>Mollusca</taxon>
        <taxon>Bivalvia</taxon>
        <taxon>Autobranchia</taxon>
        <taxon>Heteroconchia</taxon>
        <taxon>Euheterodonta</taxon>
        <taxon>Imparidentia</taxon>
        <taxon>Neoheterodontei</taxon>
        <taxon>Myida</taxon>
        <taxon>Myoidea</taxon>
        <taxon>Myidae</taxon>
        <taxon>Mya</taxon>
    </lineage>
</organism>
<dbReference type="InterPro" id="IPR042352">
    <property type="entry name" value="EFCAB14"/>
</dbReference>
<evidence type="ECO:0000313" key="3">
    <source>
        <dbReference type="EMBL" id="WAR23758.1"/>
    </source>
</evidence>